<sequence length="347" mass="38696">MALSNFELALALSNLVGSALSSLGSGFIILCYVFLPVQKHYRHLLILNLAIADCINATTNVISGSVVLATGPLSKTPACIANGFIEQLSVQATDTSILAISIVTILIVTASHDSSWTAKSGFIALGKGYYTAVSGNWWYENASLWSQLGLIITFSWLTPEPAYMRYVLTHGWRFLFIFIEIGLYSHLYIYLRRRVKLRTLVTTHNTPHSRMNLRNGFHDLEHTSGPIQMVQYPVKLAGDQPSSPYVENKDDLPSPRIAIPSLPAYAHDQQKQISRMLLLNAYPIAYILLWIPGICNRLVEASGHSSRVLQIMQASTQFVGFANALTYGWNENVAKSLRETVMRRMFQ</sequence>
<dbReference type="PANTHER" id="PTHR23112:SF37">
    <property type="entry name" value="G PROTEIN-COUPLED RECEPTOR GPR1"/>
    <property type="match status" value="1"/>
</dbReference>
<dbReference type="EMBL" id="JAUEPR010000052">
    <property type="protein sequence ID" value="KAK0471305.1"/>
    <property type="molecule type" value="Genomic_DNA"/>
</dbReference>
<feature type="transmembrane region" description="Helical" evidence="5">
    <location>
        <begin position="277"/>
        <end position="299"/>
    </location>
</feature>
<feature type="domain" description="Glucose receptor Git3-like N-terminal" evidence="6">
    <location>
        <begin position="16"/>
        <end position="196"/>
    </location>
</feature>
<dbReference type="InterPro" id="IPR023041">
    <property type="entry name" value="Glucose_rcpt_Git3-like_N"/>
</dbReference>
<dbReference type="GO" id="GO:0004930">
    <property type="term" value="F:G protein-coupled receptor activity"/>
    <property type="evidence" value="ECO:0007669"/>
    <property type="project" value="TreeGrafter"/>
</dbReference>
<name>A0AA39NTC2_9AGAR</name>
<proteinExistence type="predicted"/>
<evidence type="ECO:0000313" key="8">
    <source>
        <dbReference type="Proteomes" id="UP001175227"/>
    </source>
</evidence>
<dbReference type="Pfam" id="PF11710">
    <property type="entry name" value="Git3"/>
    <property type="match status" value="1"/>
</dbReference>
<evidence type="ECO:0000259" key="6">
    <source>
        <dbReference type="Pfam" id="PF11710"/>
    </source>
</evidence>
<dbReference type="Proteomes" id="UP001175227">
    <property type="component" value="Unassembled WGS sequence"/>
</dbReference>
<feature type="transmembrane region" description="Helical" evidence="5">
    <location>
        <begin position="170"/>
        <end position="191"/>
    </location>
</feature>
<evidence type="ECO:0000256" key="3">
    <source>
        <dbReference type="ARBA" id="ARBA00022989"/>
    </source>
</evidence>
<comment type="caution">
    <text evidence="7">The sequence shown here is derived from an EMBL/GenBank/DDBJ whole genome shotgun (WGS) entry which is preliminary data.</text>
</comment>
<keyword evidence="8" id="KW-1185">Reference proteome</keyword>
<accession>A0AA39NTC2</accession>
<feature type="transmembrane region" description="Helical" evidence="5">
    <location>
        <begin position="137"/>
        <end position="158"/>
    </location>
</feature>
<dbReference type="PANTHER" id="PTHR23112">
    <property type="entry name" value="G PROTEIN-COUPLED RECEPTOR 157-RELATED"/>
    <property type="match status" value="1"/>
</dbReference>
<evidence type="ECO:0000256" key="5">
    <source>
        <dbReference type="SAM" id="Phobius"/>
    </source>
</evidence>
<feature type="transmembrane region" description="Helical" evidence="5">
    <location>
        <begin position="12"/>
        <end position="35"/>
    </location>
</feature>
<dbReference type="AlphaFoldDB" id="A0AA39NTC2"/>
<dbReference type="SUPFAM" id="SSF81321">
    <property type="entry name" value="Family A G protein-coupled receptor-like"/>
    <property type="match status" value="1"/>
</dbReference>
<gene>
    <name evidence="7" type="ORF">IW261DRAFT_1512497</name>
</gene>
<keyword evidence="2 5" id="KW-0812">Transmembrane</keyword>
<dbReference type="GO" id="GO:0007189">
    <property type="term" value="P:adenylate cyclase-activating G protein-coupled receptor signaling pathway"/>
    <property type="evidence" value="ECO:0007669"/>
    <property type="project" value="TreeGrafter"/>
</dbReference>
<reference evidence="7" key="1">
    <citation type="submission" date="2023-06" db="EMBL/GenBank/DDBJ databases">
        <authorList>
            <consortium name="Lawrence Berkeley National Laboratory"/>
            <person name="Ahrendt S."/>
            <person name="Sahu N."/>
            <person name="Indic B."/>
            <person name="Wong-Bajracharya J."/>
            <person name="Merenyi Z."/>
            <person name="Ke H.-M."/>
            <person name="Monk M."/>
            <person name="Kocsube S."/>
            <person name="Drula E."/>
            <person name="Lipzen A."/>
            <person name="Balint B."/>
            <person name="Henrissat B."/>
            <person name="Andreopoulos B."/>
            <person name="Martin F.M."/>
            <person name="Harder C.B."/>
            <person name="Rigling D."/>
            <person name="Ford K.L."/>
            <person name="Foster G.D."/>
            <person name="Pangilinan J."/>
            <person name="Papanicolaou A."/>
            <person name="Barry K."/>
            <person name="LaButti K."/>
            <person name="Viragh M."/>
            <person name="Koriabine M."/>
            <person name="Yan M."/>
            <person name="Riley R."/>
            <person name="Champramary S."/>
            <person name="Plett K.L."/>
            <person name="Tsai I.J."/>
            <person name="Slot J."/>
            <person name="Sipos G."/>
            <person name="Plett J."/>
            <person name="Nagy L.G."/>
            <person name="Grigoriev I.V."/>
        </authorList>
    </citation>
    <scope>NUCLEOTIDE SEQUENCE</scope>
    <source>
        <strain evidence="7">ICMP 16352</strain>
    </source>
</reference>
<evidence type="ECO:0000256" key="1">
    <source>
        <dbReference type="ARBA" id="ARBA00004141"/>
    </source>
</evidence>
<evidence type="ECO:0000256" key="4">
    <source>
        <dbReference type="ARBA" id="ARBA00023136"/>
    </source>
</evidence>
<evidence type="ECO:0000313" key="7">
    <source>
        <dbReference type="EMBL" id="KAK0471305.1"/>
    </source>
</evidence>
<dbReference type="GO" id="GO:0005886">
    <property type="term" value="C:plasma membrane"/>
    <property type="evidence" value="ECO:0007669"/>
    <property type="project" value="TreeGrafter"/>
</dbReference>
<keyword evidence="4 5" id="KW-0472">Membrane</keyword>
<evidence type="ECO:0000256" key="2">
    <source>
        <dbReference type="ARBA" id="ARBA00022692"/>
    </source>
</evidence>
<comment type="subcellular location">
    <subcellularLocation>
        <location evidence="1">Membrane</location>
        <topology evidence="1">Multi-pass membrane protein</topology>
    </subcellularLocation>
</comment>
<keyword evidence="3 5" id="KW-1133">Transmembrane helix</keyword>
<organism evidence="7 8">
    <name type="scientific">Armillaria novae-zelandiae</name>
    <dbReference type="NCBI Taxonomy" id="153914"/>
    <lineage>
        <taxon>Eukaryota</taxon>
        <taxon>Fungi</taxon>
        <taxon>Dikarya</taxon>
        <taxon>Basidiomycota</taxon>
        <taxon>Agaricomycotina</taxon>
        <taxon>Agaricomycetes</taxon>
        <taxon>Agaricomycetidae</taxon>
        <taxon>Agaricales</taxon>
        <taxon>Marasmiineae</taxon>
        <taxon>Physalacriaceae</taxon>
        <taxon>Armillaria</taxon>
    </lineage>
</organism>
<protein>
    <recommendedName>
        <fullName evidence="6">Glucose receptor Git3-like N-terminal domain-containing protein</fullName>
    </recommendedName>
</protein>
<dbReference type="Gene3D" id="1.20.1070.10">
    <property type="entry name" value="Rhodopsin 7-helix transmembrane proteins"/>
    <property type="match status" value="1"/>
</dbReference>